<comment type="caution">
    <text evidence="2">The sequence shown here is derived from an EMBL/GenBank/DDBJ whole genome shotgun (WGS) entry which is preliminary data.</text>
</comment>
<dbReference type="EMBL" id="BAABHO010000016">
    <property type="protein sequence ID" value="GAA4788663.1"/>
    <property type="molecule type" value="Genomic_DNA"/>
</dbReference>
<keyword evidence="1" id="KW-1133">Transmembrane helix</keyword>
<proteinExistence type="predicted"/>
<dbReference type="Proteomes" id="UP001500928">
    <property type="component" value="Unassembled WGS sequence"/>
</dbReference>
<accession>A0ABP9B012</accession>
<evidence type="ECO:0000256" key="1">
    <source>
        <dbReference type="SAM" id="Phobius"/>
    </source>
</evidence>
<gene>
    <name evidence="2" type="ORF">GCM10023200_24030</name>
</gene>
<evidence type="ECO:0000313" key="2">
    <source>
        <dbReference type="EMBL" id="GAA4788663.1"/>
    </source>
</evidence>
<protein>
    <submittedName>
        <fullName evidence="2">Uncharacterized protein</fullName>
    </submittedName>
</protein>
<feature type="transmembrane region" description="Helical" evidence="1">
    <location>
        <begin position="6"/>
        <end position="23"/>
    </location>
</feature>
<keyword evidence="3" id="KW-1185">Reference proteome</keyword>
<evidence type="ECO:0000313" key="3">
    <source>
        <dbReference type="Proteomes" id="UP001500928"/>
    </source>
</evidence>
<reference evidence="3" key="1">
    <citation type="journal article" date="2019" name="Int. J. Syst. Evol. Microbiol.">
        <title>The Global Catalogue of Microorganisms (GCM) 10K type strain sequencing project: providing services to taxonomists for standard genome sequencing and annotation.</title>
        <authorList>
            <consortium name="The Broad Institute Genomics Platform"/>
            <consortium name="The Broad Institute Genome Sequencing Center for Infectious Disease"/>
            <person name="Wu L."/>
            <person name="Ma J."/>
        </authorList>
    </citation>
    <scope>NUCLEOTIDE SEQUENCE [LARGE SCALE GENOMIC DNA]</scope>
    <source>
        <strain evidence="3">JCM 17979</strain>
    </source>
</reference>
<sequence length="274" mass="30144">MDVSTVIISVIVLVVLFFVVREWRATRTPPAPILGRPAAVPARSARTPGRHPAYDVPVGSSKDTVLRRLGEPSGGRSTGADILRGSEVVAGFGSLGGGFLRTEYWLYENAPRGHDTKIVISARGVLESLEVVPHAGNPRGVPRHVISAPDRRQPMAARWAADRESVLGNRDDTARALAEFAETAAIEDVELGLTDRQKDQRYDRPHLDAVLDDPGQPAWMRAPVAVRAIGRELDRRGGFSLMQDTYYRARELSSTPGRVSVVELLWDRIGDWER</sequence>
<organism evidence="2 3">
    <name type="scientific">Actinomycetospora chlora</name>
    <dbReference type="NCBI Taxonomy" id="663608"/>
    <lineage>
        <taxon>Bacteria</taxon>
        <taxon>Bacillati</taxon>
        <taxon>Actinomycetota</taxon>
        <taxon>Actinomycetes</taxon>
        <taxon>Pseudonocardiales</taxon>
        <taxon>Pseudonocardiaceae</taxon>
        <taxon>Actinomycetospora</taxon>
    </lineage>
</organism>
<keyword evidence="1" id="KW-0472">Membrane</keyword>
<name>A0ABP9B012_9PSEU</name>
<keyword evidence="1" id="KW-0812">Transmembrane</keyword>